<dbReference type="GO" id="GO:0031297">
    <property type="term" value="P:replication fork processing"/>
    <property type="evidence" value="ECO:0007669"/>
    <property type="project" value="UniProtKB-UniRule"/>
</dbReference>
<evidence type="ECO:0000256" key="5">
    <source>
        <dbReference type="ARBA" id="ARBA00023306"/>
    </source>
</evidence>
<sequence length="478" mass="52024">METIDLNMEDIFEDHDDDLPSVGPLPDLPEEDGSGAHHDNEDGEDAENSEILSKLKDLSKGAAKKVVRKPMPKLDATRLCGERGIPILPKTFEGIQFKGKGHEAKDLGVIMRYLEHWAHRLFPKMPFDEVLERIERLGTNKEVQSCIKKMRLDMPILSSDFVTEADDEDEDGQTNGTNQNGGTQPDRGAEEVWDEMIRDEEEAMKQRPTPVKTSHLLTALSQTDTPSSYSTDSSHTPSTPSTSSTSSTPSTPHTTANNGSSSLAMGLTPEQAERIERNKRLAMEKRNKGKAVFKVPATPTSVNGSPITKTTPSGKTSNFDQQRGNGTPVILTDSDVLSNIISQQDEGKSHQSSDVTPLMNGSVKGSDVTPLTNGSVIGSDVTPLTNGSVIGSESEMSEVFPVIDNSKVKKGQSSSTYDSSQEMSEVIPLISNIRGDNYSEIALQINTDLRKKFPHSIVDHGDGSFSIALWTEEMVASP</sequence>
<evidence type="ECO:0000256" key="6">
    <source>
        <dbReference type="RuleBase" id="RU366049"/>
    </source>
</evidence>
<dbReference type="GO" id="GO:0000076">
    <property type="term" value="P:DNA replication checkpoint signaling"/>
    <property type="evidence" value="ECO:0007669"/>
    <property type="project" value="UniProtKB-UniRule"/>
</dbReference>
<evidence type="ECO:0000313" key="9">
    <source>
        <dbReference type="EMBL" id="OWF46155.1"/>
    </source>
</evidence>
<dbReference type="InterPro" id="IPR012923">
    <property type="entry name" value="Csm3"/>
</dbReference>
<keyword evidence="4 6" id="KW-0539">Nucleus</keyword>
<evidence type="ECO:0000256" key="7">
    <source>
        <dbReference type="SAM" id="MobiDB-lite"/>
    </source>
</evidence>
<accession>A0A210QBP8</accession>
<keyword evidence="3 6" id="KW-0227">DNA damage</keyword>
<dbReference type="STRING" id="6573.A0A210QBP8"/>
<evidence type="ECO:0000256" key="3">
    <source>
        <dbReference type="ARBA" id="ARBA00022763"/>
    </source>
</evidence>
<proteinExistence type="inferred from homology"/>
<dbReference type="OrthoDB" id="437078at2759"/>
<keyword evidence="10" id="KW-1185">Reference proteome</keyword>
<keyword evidence="5 6" id="KW-0131">Cell cycle</keyword>
<feature type="compositionally biased region" description="Polar residues" evidence="7">
    <location>
        <begin position="298"/>
        <end position="324"/>
    </location>
</feature>
<feature type="domain" description="Chromosome segregation in meiosis protein 3" evidence="8">
    <location>
        <begin position="73"/>
        <end position="154"/>
    </location>
</feature>
<gene>
    <name evidence="9" type="ORF">KP79_PYT14856</name>
</gene>
<dbReference type="Pfam" id="PF07962">
    <property type="entry name" value="Swi3"/>
    <property type="match status" value="1"/>
</dbReference>
<comment type="function">
    <text evidence="6">Plays an important role in the control of DNA replication and the maintenance of replication fork stability.</text>
</comment>
<dbReference type="GO" id="GO:0043111">
    <property type="term" value="P:replication fork arrest"/>
    <property type="evidence" value="ECO:0007669"/>
    <property type="project" value="TreeGrafter"/>
</dbReference>
<dbReference type="PANTHER" id="PTHR13220:SF11">
    <property type="entry name" value="TIMELESS-INTERACTING PROTEIN"/>
    <property type="match status" value="1"/>
</dbReference>
<dbReference type="EMBL" id="NEDP02004255">
    <property type="protein sequence ID" value="OWF46155.1"/>
    <property type="molecule type" value="Genomic_DNA"/>
</dbReference>
<evidence type="ECO:0000256" key="4">
    <source>
        <dbReference type="ARBA" id="ARBA00023242"/>
    </source>
</evidence>
<feature type="compositionally biased region" description="Low complexity" evidence="7">
    <location>
        <begin position="223"/>
        <end position="255"/>
    </location>
</feature>
<dbReference type="PANTHER" id="PTHR13220">
    <property type="entry name" value="TIMELESS INTERACTING-RELATED"/>
    <property type="match status" value="1"/>
</dbReference>
<dbReference type="AlphaFoldDB" id="A0A210QBP8"/>
<dbReference type="GO" id="GO:0031298">
    <property type="term" value="C:replication fork protection complex"/>
    <property type="evidence" value="ECO:0007669"/>
    <property type="project" value="TreeGrafter"/>
</dbReference>
<comment type="similarity">
    <text evidence="2 6">Belongs to the CSM3 family.</text>
</comment>
<feature type="compositionally biased region" description="Low complexity" evidence="7">
    <location>
        <begin position="173"/>
        <end position="184"/>
    </location>
</feature>
<feature type="compositionally biased region" description="Polar residues" evidence="7">
    <location>
        <begin position="369"/>
        <end position="383"/>
    </location>
</feature>
<reference evidence="9 10" key="1">
    <citation type="journal article" date="2017" name="Nat. Ecol. Evol.">
        <title>Scallop genome provides insights into evolution of bilaterian karyotype and development.</title>
        <authorList>
            <person name="Wang S."/>
            <person name="Zhang J."/>
            <person name="Jiao W."/>
            <person name="Li J."/>
            <person name="Xun X."/>
            <person name="Sun Y."/>
            <person name="Guo X."/>
            <person name="Huan P."/>
            <person name="Dong B."/>
            <person name="Zhang L."/>
            <person name="Hu X."/>
            <person name="Sun X."/>
            <person name="Wang J."/>
            <person name="Zhao C."/>
            <person name="Wang Y."/>
            <person name="Wang D."/>
            <person name="Huang X."/>
            <person name="Wang R."/>
            <person name="Lv J."/>
            <person name="Li Y."/>
            <person name="Zhang Z."/>
            <person name="Liu B."/>
            <person name="Lu W."/>
            <person name="Hui Y."/>
            <person name="Liang J."/>
            <person name="Zhou Z."/>
            <person name="Hou R."/>
            <person name="Li X."/>
            <person name="Liu Y."/>
            <person name="Li H."/>
            <person name="Ning X."/>
            <person name="Lin Y."/>
            <person name="Zhao L."/>
            <person name="Xing Q."/>
            <person name="Dou J."/>
            <person name="Li Y."/>
            <person name="Mao J."/>
            <person name="Guo H."/>
            <person name="Dou H."/>
            <person name="Li T."/>
            <person name="Mu C."/>
            <person name="Jiang W."/>
            <person name="Fu Q."/>
            <person name="Fu X."/>
            <person name="Miao Y."/>
            <person name="Liu J."/>
            <person name="Yu Q."/>
            <person name="Li R."/>
            <person name="Liao H."/>
            <person name="Li X."/>
            <person name="Kong Y."/>
            <person name="Jiang Z."/>
            <person name="Chourrout D."/>
            <person name="Li R."/>
            <person name="Bao Z."/>
        </authorList>
    </citation>
    <scope>NUCLEOTIDE SEQUENCE [LARGE SCALE GENOMIC DNA]</scope>
    <source>
        <strain evidence="9 10">PY_sf001</strain>
    </source>
</reference>
<comment type="subcellular location">
    <subcellularLocation>
        <location evidence="1 6">Nucleus</location>
    </subcellularLocation>
</comment>
<dbReference type="InterPro" id="IPR040038">
    <property type="entry name" value="TIPIN/Csm3/Swi3"/>
</dbReference>
<comment type="caution">
    <text evidence="9">The sequence shown here is derived from an EMBL/GenBank/DDBJ whole genome shotgun (WGS) entry which is preliminary data.</text>
</comment>
<feature type="region of interest" description="Disordered" evidence="7">
    <location>
        <begin position="164"/>
        <end position="189"/>
    </location>
</feature>
<evidence type="ECO:0000256" key="1">
    <source>
        <dbReference type="ARBA" id="ARBA00004123"/>
    </source>
</evidence>
<dbReference type="Proteomes" id="UP000242188">
    <property type="component" value="Unassembled WGS sequence"/>
</dbReference>
<evidence type="ECO:0000259" key="8">
    <source>
        <dbReference type="Pfam" id="PF07962"/>
    </source>
</evidence>
<dbReference type="GO" id="GO:0003677">
    <property type="term" value="F:DNA binding"/>
    <property type="evidence" value="ECO:0007669"/>
    <property type="project" value="TreeGrafter"/>
</dbReference>
<feature type="compositionally biased region" description="Acidic residues" evidence="7">
    <location>
        <begin position="7"/>
        <end position="19"/>
    </location>
</feature>
<feature type="region of interest" description="Disordered" evidence="7">
    <location>
        <begin position="1"/>
        <end position="51"/>
    </location>
</feature>
<evidence type="ECO:0000256" key="2">
    <source>
        <dbReference type="ARBA" id="ARBA00006075"/>
    </source>
</evidence>
<feature type="region of interest" description="Disordered" evidence="7">
    <location>
        <begin position="296"/>
        <end position="324"/>
    </location>
</feature>
<feature type="region of interest" description="Disordered" evidence="7">
    <location>
        <begin position="343"/>
        <end position="383"/>
    </location>
</feature>
<name>A0A210QBP8_MIZYE</name>
<protein>
    <recommendedName>
        <fullName evidence="6">TIMELESS-interacting protein</fullName>
    </recommendedName>
</protein>
<evidence type="ECO:0000313" key="10">
    <source>
        <dbReference type="Proteomes" id="UP000242188"/>
    </source>
</evidence>
<feature type="region of interest" description="Disordered" evidence="7">
    <location>
        <begin position="222"/>
        <end position="266"/>
    </location>
</feature>
<dbReference type="GO" id="GO:0006974">
    <property type="term" value="P:DNA damage response"/>
    <property type="evidence" value="ECO:0007669"/>
    <property type="project" value="UniProtKB-KW"/>
</dbReference>
<organism evidence="9 10">
    <name type="scientific">Mizuhopecten yessoensis</name>
    <name type="common">Japanese scallop</name>
    <name type="synonym">Patinopecten yessoensis</name>
    <dbReference type="NCBI Taxonomy" id="6573"/>
    <lineage>
        <taxon>Eukaryota</taxon>
        <taxon>Metazoa</taxon>
        <taxon>Spiralia</taxon>
        <taxon>Lophotrochozoa</taxon>
        <taxon>Mollusca</taxon>
        <taxon>Bivalvia</taxon>
        <taxon>Autobranchia</taxon>
        <taxon>Pteriomorphia</taxon>
        <taxon>Pectinida</taxon>
        <taxon>Pectinoidea</taxon>
        <taxon>Pectinidae</taxon>
        <taxon>Mizuhopecten</taxon>
    </lineage>
</organism>